<evidence type="ECO:0000256" key="4">
    <source>
        <dbReference type="ARBA" id="ARBA00022840"/>
    </source>
</evidence>
<keyword evidence="2" id="KW-0235">DNA replication</keyword>
<name>A0AAV2RXW7_MEGNR</name>
<evidence type="ECO:0000313" key="11">
    <source>
        <dbReference type="EMBL" id="CAL4150868.1"/>
    </source>
</evidence>
<evidence type="ECO:0000256" key="2">
    <source>
        <dbReference type="ARBA" id="ARBA00022705"/>
    </source>
</evidence>
<dbReference type="InterPro" id="IPR027417">
    <property type="entry name" value="P-loop_NTPase"/>
</dbReference>
<evidence type="ECO:0000256" key="7">
    <source>
        <dbReference type="ARBA" id="ARBA00023306"/>
    </source>
</evidence>
<evidence type="ECO:0000259" key="10">
    <source>
        <dbReference type="SMART" id="SM00382"/>
    </source>
</evidence>
<protein>
    <recommendedName>
        <fullName evidence="10">AAA+ ATPase domain-containing protein</fullName>
    </recommendedName>
</protein>
<keyword evidence="3" id="KW-0547">Nucleotide-binding</keyword>
<gene>
    <name evidence="11" type="ORF">MNOR_LOCUS30632</name>
</gene>
<feature type="domain" description="AAA+ ATPase" evidence="10">
    <location>
        <begin position="348"/>
        <end position="488"/>
    </location>
</feature>
<dbReference type="InterPro" id="IPR053016">
    <property type="entry name" value="CTF18-RFC_complex"/>
</dbReference>
<organism evidence="11 12">
    <name type="scientific">Meganyctiphanes norvegica</name>
    <name type="common">Northern krill</name>
    <name type="synonym">Thysanopoda norvegica</name>
    <dbReference type="NCBI Taxonomy" id="48144"/>
    <lineage>
        <taxon>Eukaryota</taxon>
        <taxon>Metazoa</taxon>
        <taxon>Ecdysozoa</taxon>
        <taxon>Arthropoda</taxon>
        <taxon>Crustacea</taxon>
        <taxon>Multicrustacea</taxon>
        <taxon>Malacostraca</taxon>
        <taxon>Eumalacostraca</taxon>
        <taxon>Eucarida</taxon>
        <taxon>Euphausiacea</taxon>
        <taxon>Euphausiidae</taxon>
        <taxon>Meganyctiphanes</taxon>
    </lineage>
</organism>
<dbReference type="GO" id="GO:0006260">
    <property type="term" value="P:DNA replication"/>
    <property type="evidence" value="ECO:0007669"/>
    <property type="project" value="UniProtKB-KW"/>
</dbReference>
<accession>A0AAV2RXW7</accession>
<keyword evidence="7" id="KW-0131">Cell cycle</keyword>
<feature type="region of interest" description="Disordered" evidence="9">
    <location>
        <begin position="227"/>
        <end position="268"/>
    </location>
</feature>
<comment type="caution">
    <text evidence="11">The sequence shown here is derived from an EMBL/GenBank/DDBJ whole genome shotgun (WGS) entry which is preliminary data.</text>
</comment>
<dbReference type="AlphaFoldDB" id="A0AAV2RXW7"/>
<dbReference type="GO" id="GO:0016887">
    <property type="term" value="F:ATP hydrolysis activity"/>
    <property type="evidence" value="ECO:0007669"/>
    <property type="project" value="InterPro"/>
</dbReference>
<proteinExistence type="inferred from homology"/>
<dbReference type="Gene3D" id="3.40.50.300">
    <property type="entry name" value="P-loop containing nucleotide triphosphate hydrolases"/>
    <property type="match status" value="1"/>
</dbReference>
<dbReference type="InterPro" id="IPR003593">
    <property type="entry name" value="AAA+_ATPase"/>
</dbReference>
<dbReference type="Pfam" id="PF00004">
    <property type="entry name" value="AAA"/>
    <property type="match status" value="1"/>
</dbReference>
<comment type="subcellular location">
    <subcellularLocation>
        <location evidence="1">Nucleus</location>
    </subcellularLocation>
</comment>
<dbReference type="PANTHER" id="PTHR46765">
    <property type="entry name" value="P-LOOP CONTAINING NUCLEOSIDE TRIPHOSPHATE HYDROLASES SUPERFAMILY PROTEIN"/>
    <property type="match status" value="1"/>
</dbReference>
<evidence type="ECO:0000256" key="9">
    <source>
        <dbReference type="SAM" id="MobiDB-lite"/>
    </source>
</evidence>
<keyword evidence="12" id="KW-1185">Reference proteome</keyword>
<dbReference type="GO" id="GO:0005524">
    <property type="term" value="F:ATP binding"/>
    <property type="evidence" value="ECO:0007669"/>
    <property type="project" value="UniProtKB-KW"/>
</dbReference>
<evidence type="ECO:0000256" key="5">
    <source>
        <dbReference type="ARBA" id="ARBA00023125"/>
    </source>
</evidence>
<dbReference type="EMBL" id="CAXKWB010037914">
    <property type="protein sequence ID" value="CAL4150868.1"/>
    <property type="molecule type" value="Genomic_DNA"/>
</dbReference>
<evidence type="ECO:0000256" key="1">
    <source>
        <dbReference type="ARBA" id="ARBA00004123"/>
    </source>
</evidence>
<feature type="compositionally biased region" description="Basic and acidic residues" evidence="9">
    <location>
        <begin position="228"/>
        <end position="243"/>
    </location>
</feature>
<dbReference type="SMART" id="SM00382">
    <property type="entry name" value="AAA"/>
    <property type="match status" value="1"/>
</dbReference>
<keyword evidence="6" id="KW-0539">Nucleus</keyword>
<dbReference type="GO" id="GO:0003677">
    <property type="term" value="F:DNA binding"/>
    <property type="evidence" value="ECO:0007669"/>
    <property type="project" value="UniProtKB-KW"/>
</dbReference>
<dbReference type="Gene3D" id="1.10.8.60">
    <property type="match status" value="1"/>
</dbReference>
<evidence type="ECO:0000313" key="12">
    <source>
        <dbReference type="Proteomes" id="UP001497623"/>
    </source>
</evidence>
<sequence length="960" mass="111010">MDEYPEDEDFDAMHAEEMEMMRDMEDFNHDDEIVKHVPPTIKRNLQFASPESTRISKIQQTQDNNTNENNQTVIPEENVSTLNMGKRTAPIEFDDDLNEFLSDNFMENKSKKKKVALPNINLIVKDPNFDLAQHEHDLSIIEMIVEERDRRRRNQVLETKTEVKKISHEARVYRHVPEGAFQALTTESGKRFYLTVLEEEQWEEQLKYIANTQKCIHLLNTPYSQLKRQAEKEQERQDLRRQTSLEPVDDSGTESGIDDEDEESSDKSLWVEQYKPRHYLDLLSDEATNRCVLQWMKLWDKLAFGRERKVKIKKEEPPKDDKGFFKKKFFPRNAPEVLEEWDEHGRPVQKVILMSGPPGLGKTTLAHIIARHAGYNVVEMNASDDRSADTFKTNLENATSMRSVIGKDPRPNCLIIDEIDGAPAPSINLLVNMLQGKDMGKKPKKKGAKDGPKLMQRPVLCICNDVFTPALRPLKMMALVIQFLPTQTSKLAQRLFDIARKRHLKTDLTVLMALCDKTENDIRSCLSALQFIRATKKKVMLDDVESVSVGQKDYQRSLFNVWHDMFSIPRFKKKRRINPHEVKHQNGVLVAMPENNEDIDNFERQSTLASRFKRILHTTQSCGEYDKLTQGWFENYLTIKFKHAFMEPVSDGLSWAEFTDTINLQILRGQNWNLMAYLPYACVAYHLRFAGNAWPKISFPKQLSDLSTNRAKSENLMTSMVSEMSPHTRVFVSVTTLVQDLLPFLLHIIQPNLRPVNTQLYSKAEKQELYCLLDTMISYNLTYTQERTPEGQYLFTLDPNVEDVVRFPDIKPSKQLTYAARNLISREVEMEKVRRSEAYFAAQITQSQKASSIRKVGASNKLDSNIGQVPEKQTKEATSSSAVIPNHLQKLEARKINETDGAKAAKDFFGRVIPLEIQNQIATKKNEDRYNNEIVKSDIWFRFKEGFSNAVRRTIKMKDL</sequence>
<evidence type="ECO:0000256" key="3">
    <source>
        <dbReference type="ARBA" id="ARBA00022741"/>
    </source>
</evidence>
<reference evidence="11 12" key="1">
    <citation type="submission" date="2024-05" db="EMBL/GenBank/DDBJ databases">
        <authorList>
            <person name="Wallberg A."/>
        </authorList>
    </citation>
    <scope>NUCLEOTIDE SEQUENCE [LARGE SCALE GENOMIC DNA]</scope>
</reference>
<keyword evidence="5" id="KW-0238">DNA-binding</keyword>
<comment type="similarity">
    <text evidence="8">Belongs to the activator 1 small subunits family. CTF18 subfamily.</text>
</comment>
<evidence type="ECO:0000256" key="6">
    <source>
        <dbReference type="ARBA" id="ARBA00023242"/>
    </source>
</evidence>
<evidence type="ECO:0000256" key="8">
    <source>
        <dbReference type="ARBA" id="ARBA00043975"/>
    </source>
</evidence>
<dbReference type="GO" id="GO:0005634">
    <property type="term" value="C:nucleus"/>
    <property type="evidence" value="ECO:0007669"/>
    <property type="project" value="UniProtKB-SubCell"/>
</dbReference>
<dbReference type="SUPFAM" id="SSF52540">
    <property type="entry name" value="P-loop containing nucleoside triphosphate hydrolases"/>
    <property type="match status" value="1"/>
</dbReference>
<feature type="compositionally biased region" description="Acidic residues" evidence="9">
    <location>
        <begin position="247"/>
        <end position="264"/>
    </location>
</feature>
<dbReference type="InterPro" id="IPR003959">
    <property type="entry name" value="ATPase_AAA_core"/>
</dbReference>
<dbReference type="CDD" id="cd18140">
    <property type="entry name" value="HLD_clamp_RFC"/>
    <property type="match status" value="1"/>
</dbReference>
<dbReference type="Proteomes" id="UP001497623">
    <property type="component" value="Unassembled WGS sequence"/>
</dbReference>
<keyword evidence="4" id="KW-0067">ATP-binding</keyword>
<dbReference type="CDD" id="cd00009">
    <property type="entry name" value="AAA"/>
    <property type="match status" value="1"/>
</dbReference>
<dbReference type="PANTHER" id="PTHR46765:SF1">
    <property type="entry name" value="P-LOOP CONTAINING NUCLEOSIDE TRIPHOSPHATE HYDROLASES SUPERFAMILY PROTEIN"/>
    <property type="match status" value="1"/>
</dbReference>
<dbReference type="InterPro" id="IPR047854">
    <property type="entry name" value="RFC_lid"/>
</dbReference>